<dbReference type="AlphaFoldDB" id="A0A3N4U7P3"/>
<dbReference type="EMBL" id="RKQK01000005">
    <property type="protein sequence ID" value="RPE63131.1"/>
    <property type="molecule type" value="Genomic_DNA"/>
</dbReference>
<evidence type="ECO:0000313" key="2">
    <source>
        <dbReference type="Proteomes" id="UP000269689"/>
    </source>
</evidence>
<organism evidence="1 2">
    <name type="scientific">Pacificibacter maritimus</name>
    <dbReference type="NCBI Taxonomy" id="762213"/>
    <lineage>
        <taxon>Bacteria</taxon>
        <taxon>Pseudomonadati</taxon>
        <taxon>Pseudomonadota</taxon>
        <taxon>Alphaproteobacteria</taxon>
        <taxon>Rhodobacterales</taxon>
        <taxon>Roseobacteraceae</taxon>
        <taxon>Pacificibacter</taxon>
    </lineage>
</organism>
<dbReference type="Proteomes" id="UP000269689">
    <property type="component" value="Unassembled WGS sequence"/>
</dbReference>
<evidence type="ECO:0000313" key="1">
    <source>
        <dbReference type="EMBL" id="RPE63131.1"/>
    </source>
</evidence>
<protein>
    <submittedName>
        <fullName evidence="1">Uncharacterized protein</fullName>
    </submittedName>
</protein>
<accession>A0A3N4U7P3</accession>
<sequence>MRTGEHMFRVKLNLWTDTHDRNESSDVDKALLGDWHEEQQRVDACVTREEVYAIFRDKFKASQQEKPKTVA</sequence>
<comment type="caution">
    <text evidence="1">The sequence shown here is derived from an EMBL/GenBank/DDBJ whole genome shotgun (WGS) entry which is preliminary data.</text>
</comment>
<reference evidence="1 2" key="1">
    <citation type="submission" date="2018-11" db="EMBL/GenBank/DDBJ databases">
        <title>Genomic Encyclopedia of Type Strains, Phase IV (KMG-IV): sequencing the most valuable type-strain genomes for metagenomic binning, comparative biology and taxonomic classification.</title>
        <authorList>
            <person name="Goeker M."/>
        </authorList>
    </citation>
    <scope>NUCLEOTIDE SEQUENCE [LARGE SCALE GENOMIC DNA]</scope>
    <source>
        <strain evidence="1 2">DSM 104731</strain>
    </source>
</reference>
<proteinExistence type="predicted"/>
<keyword evidence="2" id="KW-1185">Reference proteome</keyword>
<name>A0A3N4U7P3_9RHOB</name>
<gene>
    <name evidence="1" type="ORF">EDD53_2728</name>
</gene>